<dbReference type="InterPro" id="IPR000086">
    <property type="entry name" value="NUDIX_hydrolase_dom"/>
</dbReference>
<dbReference type="AlphaFoldDB" id="A0A1X7TEU3"/>
<reference evidence="14" key="1">
    <citation type="journal article" date="2010" name="Nature">
        <title>The Amphimedon queenslandica genome and the evolution of animal complexity.</title>
        <authorList>
            <person name="Srivastava M."/>
            <person name="Simakov O."/>
            <person name="Chapman J."/>
            <person name="Fahey B."/>
            <person name="Gauthier M.E."/>
            <person name="Mitros T."/>
            <person name="Richards G.S."/>
            <person name="Conaco C."/>
            <person name="Dacre M."/>
            <person name="Hellsten U."/>
            <person name="Larroux C."/>
            <person name="Putnam N.H."/>
            <person name="Stanke M."/>
            <person name="Adamska M."/>
            <person name="Darling A."/>
            <person name="Degnan S.M."/>
            <person name="Oakley T.H."/>
            <person name="Plachetzki D.C."/>
            <person name="Zhai Y."/>
            <person name="Adamski M."/>
            <person name="Calcino A."/>
            <person name="Cummins S.F."/>
            <person name="Goodstein D.M."/>
            <person name="Harris C."/>
            <person name="Jackson D.J."/>
            <person name="Leys S.P."/>
            <person name="Shu S."/>
            <person name="Woodcroft B.J."/>
            <person name="Vervoort M."/>
            <person name="Kosik K.S."/>
            <person name="Manning G."/>
            <person name="Degnan B.M."/>
            <person name="Rokhsar D.S."/>
        </authorList>
    </citation>
    <scope>NUCLEOTIDE SEQUENCE [LARGE SCALE GENOMIC DNA]</scope>
</reference>
<dbReference type="PANTHER" id="PTHR23114:SF17">
    <property type="entry name" value="M7GPPPN-MRNA HYDROLASE"/>
    <property type="match status" value="1"/>
</dbReference>
<dbReference type="GO" id="GO:0000932">
    <property type="term" value="C:P-body"/>
    <property type="evidence" value="ECO:0007669"/>
    <property type="project" value="TreeGrafter"/>
</dbReference>
<organism evidence="13">
    <name type="scientific">Amphimedon queenslandica</name>
    <name type="common">Sponge</name>
    <dbReference type="NCBI Taxonomy" id="400682"/>
    <lineage>
        <taxon>Eukaryota</taxon>
        <taxon>Metazoa</taxon>
        <taxon>Porifera</taxon>
        <taxon>Demospongiae</taxon>
        <taxon>Heteroscleromorpha</taxon>
        <taxon>Haplosclerida</taxon>
        <taxon>Niphatidae</taxon>
        <taxon>Amphimedon</taxon>
    </lineage>
</organism>
<dbReference type="GO" id="GO:0000184">
    <property type="term" value="P:nuclear-transcribed mRNA catabolic process, nonsense-mediated decay"/>
    <property type="evidence" value="ECO:0007669"/>
    <property type="project" value="InterPro"/>
</dbReference>
<evidence type="ECO:0000256" key="6">
    <source>
        <dbReference type="ARBA" id="ARBA00022801"/>
    </source>
</evidence>
<protein>
    <recommendedName>
        <fullName evidence="10">mRNA-decapping enzyme 2</fullName>
    </recommendedName>
</protein>
<dbReference type="InterPro" id="IPR044099">
    <property type="entry name" value="Dcp2_NUDIX"/>
</dbReference>
<evidence type="ECO:0000256" key="5">
    <source>
        <dbReference type="ARBA" id="ARBA00022723"/>
    </source>
</evidence>
<dbReference type="GO" id="GO:0140933">
    <property type="term" value="F:5'-(N(7)-methylguanosine 5'-triphospho)-[mRNA] hydrolase activity"/>
    <property type="evidence" value="ECO:0007669"/>
    <property type="project" value="UniProtKB-EC"/>
</dbReference>
<keyword evidence="4" id="KW-0963">Cytoplasm</keyword>
<dbReference type="Pfam" id="PF05026">
    <property type="entry name" value="DCP2"/>
    <property type="match status" value="1"/>
</dbReference>
<evidence type="ECO:0000259" key="12">
    <source>
        <dbReference type="PROSITE" id="PS51462"/>
    </source>
</evidence>
<dbReference type="InterPro" id="IPR015797">
    <property type="entry name" value="NUDIX_hydrolase-like_dom_sf"/>
</dbReference>
<name>A0A1X7TEU3_AMPQE</name>
<keyword evidence="14" id="KW-1185">Reference proteome</keyword>
<comment type="cofactor">
    <cofactor evidence="1">
        <name>Mn(2+)</name>
        <dbReference type="ChEBI" id="CHEBI:29035"/>
    </cofactor>
</comment>
<dbReference type="PROSITE" id="PS51462">
    <property type="entry name" value="NUDIX"/>
    <property type="match status" value="1"/>
</dbReference>
<proteinExistence type="inferred from homology"/>
<dbReference type="PROSITE" id="PS00893">
    <property type="entry name" value="NUDIX_BOX"/>
    <property type="match status" value="1"/>
</dbReference>
<dbReference type="CDD" id="cd03672">
    <property type="entry name" value="NUDIX_Dcp2p_Nudt20"/>
    <property type="match status" value="1"/>
</dbReference>
<dbReference type="Pfam" id="PF00293">
    <property type="entry name" value="NUDIX"/>
    <property type="match status" value="1"/>
</dbReference>
<evidence type="ECO:0000256" key="4">
    <source>
        <dbReference type="ARBA" id="ARBA00022490"/>
    </source>
</evidence>
<evidence type="ECO:0000313" key="14">
    <source>
        <dbReference type="Proteomes" id="UP000007879"/>
    </source>
</evidence>
<dbReference type="GO" id="GO:0030145">
    <property type="term" value="F:manganese ion binding"/>
    <property type="evidence" value="ECO:0007669"/>
    <property type="project" value="InterPro"/>
</dbReference>
<feature type="region of interest" description="Disordered" evidence="11">
    <location>
        <begin position="251"/>
        <end position="270"/>
    </location>
</feature>
<dbReference type="Gene3D" id="1.10.10.1050">
    <property type="entry name" value="Dcp2, box A domain"/>
    <property type="match status" value="1"/>
</dbReference>
<dbReference type="GO" id="GO:0000290">
    <property type="term" value="P:deadenylation-dependent decapping of nuclear-transcribed mRNA"/>
    <property type="evidence" value="ECO:0007669"/>
    <property type="project" value="InterPro"/>
</dbReference>
<evidence type="ECO:0000256" key="10">
    <source>
        <dbReference type="ARBA" id="ARBA00078183"/>
    </source>
</evidence>
<dbReference type="InterPro" id="IPR020084">
    <property type="entry name" value="NUDIX_hydrolase_CS"/>
</dbReference>
<dbReference type="KEGG" id="aqu:100632976"/>
<gene>
    <name evidence="13" type="primary">100632976</name>
</gene>
<keyword evidence="7" id="KW-0694">RNA-binding</keyword>
<dbReference type="EnsemblMetazoa" id="Aqu2.1.13161_001">
    <property type="protein sequence ID" value="Aqu2.1.13161_001"/>
    <property type="gene ID" value="Aqu2.1.13161"/>
</dbReference>
<dbReference type="GO" id="GO:0003723">
    <property type="term" value="F:RNA binding"/>
    <property type="evidence" value="ECO:0007669"/>
    <property type="project" value="UniProtKB-KW"/>
</dbReference>
<comment type="catalytic activity">
    <reaction evidence="9">
        <text>a 5'-end (N(7)-methyl 5'-triphosphoguanosine)-ribonucleoside in mRNA + H2O = N(7)-methyl-GDP + a 5'-end phospho-ribonucleoside in mRNA + 2 H(+)</text>
        <dbReference type="Rhea" id="RHEA:67484"/>
        <dbReference type="Rhea" id="RHEA-COMP:15692"/>
        <dbReference type="Rhea" id="RHEA-COMP:17167"/>
        <dbReference type="ChEBI" id="CHEBI:15377"/>
        <dbReference type="ChEBI" id="CHEBI:15378"/>
        <dbReference type="ChEBI" id="CHEBI:63714"/>
        <dbReference type="ChEBI" id="CHEBI:138282"/>
        <dbReference type="ChEBI" id="CHEBI:156461"/>
        <dbReference type="EC" id="3.6.1.62"/>
    </reaction>
    <physiologicalReaction direction="left-to-right" evidence="9">
        <dbReference type="Rhea" id="RHEA:67485"/>
    </physiologicalReaction>
</comment>
<dbReference type="SUPFAM" id="SSF140586">
    <property type="entry name" value="Dcp2 domain-like"/>
    <property type="match status" value="1"/>
</dbReference>
<evidence type="ECO:0000256" key="9">
    <source>
        <dbReference type="ARBA" id="ARBA00047661"/>
    </source>
</evidence>
<dbReference type="SMART" id="SM01125">
    <property type="entry name" value="DCP2"/>
    <property type="match status" value="1"/>
</dbReference>
<dbReference type="STRING" id="400682.A0A1X7TEU3"/>
<evidence type="ECO:0000256" key="11">
    <source>
        <dbReference type="SAM" id="MobiDB-lite"/>
    </source>
</evidence>
<accession>A0A1X7TEU3</accession>
<evidence type="ECO:0000256" key="8">
    <source>
        <dbReference type="ARBA" id="ARBA00023211"/>
    </source>
</evidence>
<dbReference type="InterPro" id="IPR036189">
    <property type="entry name" value="DCP2_BoxA_sf"/>
</dbReference>
<comment type="similarity">
    <text evidence="3">Belongs to the Nudix hydrolase family. DCP2 subfamily.</text>
</comment>
<dbReference type="SUPFAM" id="SSF55811">
    <property type="entry name" value="Nudix"/>
    <property type="match status" value="1"/>
</dbReference>
<dbReference type="InParanoid" id="A0A1X7TEU3"/>
<dbReference type="FunFam" id="3.90.79.10:FF:000003">
    <property type="entry name" value="M7GpppN-mRNA hydrolase isoform 2"/>
    <property type="match status" value="1"/>
</dbReference>
<keyword evidence="5" id="KW-0479">Metal-binding</keyword>
<feature type="domain" description="Nudix hydrolase" evidence="12">
    <location>
        <begin position="96"/>
        <end position="227"/>
    </location>
</feature>
<evidence type="ECO:0000256" key="1">
    <source>
        <dbReference type="ARBA" id="ARBA00001936"/>
    </source>
</evidence>
<dbReference type="OrthoDB" id="18996at2759"/>
<sequence length="416" mass="47190">MASNSSTVVKMNRATVDELVRLFLSPIETDKKSDLMELANQLEQAHWHYLDLLRPEDPSLPACSFKEFVSTILHYCPHLTRTDPLALADQWKVYKHSRPVRGAILLNDNMKKCVLVQGYPASTSWGFPKGKKETNETDLDAAVREVYEEVGLDIKDVIKPDQYLQVKHKDMDSRMYIITNVSEDTVFQPVARKEIRRIQWFNLKELPSHKNDETSKNHLKLSANKFYVVIPYIGPLRQWIHKYKKNSHTKHNSSLLSVGSTPPSSTPLSRHTHLLTVSSSHPKPLTPHSKRVTSPILYSSPYGINHTPSSFDHASFHSYSLSTTPTISSAHNSSINHYTPRSTGSFSVPIMLDSAYQPSPPLLYTRPLQRFFSPDRSPTLPTAVKNLFNVKLIKPAVSLINFKFDTEEVLKAFNGS</sequence>
<dbReference type="InterPro" id="IPR007722">
    <property type="entry name" value="DCP2_BoxA"/>
</dbReference>
<dbReference type="Gene3D" id="3.90.79.10">
    <property type="entry name" value="Nucleoside Triphosphate Pyrophosphohydrolase"/>
    <property type="match status" value="1"/>
</dbReference>
<dbReference type="EnsemblMetazoa" id="XM_011409385.2">
    <property type="protein sequence ID" value="XP_011407687.1"/>
    <property type="gene ID" value="LOC100632976"/>
</dbReference>
<dbReference type="eggNOG" id="KOG2937">
    <property type="taxonomic scope" value="Eukaryota"/>
</dbReference>
<comment type="subcellular location">
    <subcellularLocation>
        <location evidence="2">Cytoplasm</location>
    </subcellularLocation>
</comment>
<evidence type="ECO:0000256" key="7">
    <source>
        <dbReference type="ARBA" id="ARBA00022884"/>
    </source>
</evidence>
<keyword evidence="6" id="KW-0378">Hydrolase</keyword>
<reference evidence="13" key="2">
    <citation type="submission" date="2017-05" db="UniProtKB">
        <authorList>
            <consortium name="EnsemblMetazoa"/>
        </authorList>
    </citation>
    <scope>IDENTIFICATION</scope>
</reference>
<feature type="compositionally biased region" description="Polar residues" evidence="11">
    <location>
        <begin position="252"/>
        <end position="270"/>
    </location>
</feature>
<dbReference type="Proteomes" id="UP000007879">
    <property type="component" value="Unassembled WGS sequence"/>
</dbReference>
<keyword evidence="8" id="KW-0464">Manganese</keyword>
<evidence type="ECO:0000313" key="13">
    <source>
        <dbReference type="EnsemblMetazoa" id="Aqu2.1.13161_001"/>
    </source>
</evidence>
<dbReference type="PANTHER" id="PTHR23114">
    <property type="entry name" value="M7GPPPN-MRNA HYDROLASE"/>
    <property type="match status" value="1"/>
</dbReference>
<evidence type="ECO:0000256" key="2">
    <source>
        <dbReference type="ARBA" id="ARBA00004496"/>
    </source>
</evidence>
<evidence type="ECO:0000256" key="3">
    <source>
        <dbReference type="ARBA" id="ARBA00005279"/>
    </source>
</evidence>